<feature type="transmembrane region" description="Helical" evidence="5">
    <location>
        <begin position="42"/>
        <end position="61"/>
    </location>
</feature>
<dbReference type="EMBL" id="VLKE01000001">
    <property type="protein sequence ID" value="TWH66041.1"/>
    <property type="molecule type" value="Genomic_DNA"/>
</dbReference>
<feature type="transmembrane region" description="Helical" evidence="5">
    <location>
        <begin position="67"/>
        <end position="88"/>
    </location>
</feature>
<evidence type="ECO:0000256" key="2">
    <source>
        <dbReference type="ARBA" id="ARBA00022692"/>
    </source>
</evidence>
<dbReference type="Pfam" id="PF09685">
    <property type="entry name" value="MamF_MmsF"/>
    <property type="match status" value="1"/>
</dbReference>
<dbReference type="InterPro" id="IPR019109">
    <property type="entry name" value="MamF_MmsF"/>
</dbReference>
<keyword evidence="2 5" id="KW-0812">Transmembrane</keyword>
<evidence type="ECO:0000313" key="7">
    <source>
        <dbReference type="Proteomes" id="UP000319825"/>
    </source>
</evidence>
<evidence type="ECO:0000256" key="4">
    <source>
        <dbReference type="ARBA" id="ARBA00023136"/>
    </source>
</evidence>
<organism evidence="6 7">
    <name type="scientific">Micromonospora olivasterospora</name>
    <dbReference type="NCBI Taxonomy" id="1880"/>
    <lineage>
        <taxon>Bacteria</taxon>
        <taxon>Bacillati</taxon>
        <taxon>Actinomycetota</taxon>
        <taxon>Actinomycetes</taxon>
        <taxon>Micromonosporales</taxon>
        <taxon>Micromonosporaceae</taxon>
        <taxon>Micromonospora</taxon>
    </lineage>
</organism>
<comment type="caution">
    <text evidence="6">The sequence shown here is derived from an EMBL/GenBank/DDBJ whole genome shotgun (WGS) entry which is preliminary data.</text>
</comment>
<sequence length="106" mass="11003">MLVAHFGGAAGMFLGGGVLGWLAPLIALLARGNQSPTVRGHAVAALNFQLLWSVIALVGWILTCILIGVLVALAAMAIGIIFGIVAGLKANEGQLYRYPMSVSFIK</sequence>
<keyword evidence="7" id="KW-1185">Reference proteome</keyword>
<evidence type="ECO:0000256" key="5">
    <source>
        <dbReference type="SAM" id="Phobius"/>
    </source>
</evidence>
<keyword evidence="4 5" id="KW-0472">Membrane</keyword>
<evidence type="ECO:0000256" key="1">
    <source>
        <dbReference type="ARBA" id="ARBA00004141"/>
    </source>
</evidence>
<feature type="transmembrane region" description="Helical" evidence="5">
    <location>
        <begin position="6"/>
        <end position="30"/>
    </location>
</feature>
<evidence type="ECO:0008006" key="8">
    <source>
        <dbReference type="Google" id="ProtNLM"/>
    </source>
</evidence>
<comment type="subcellular location">
    <subcellularLocation>
        <location evidence="1">Membrane</location>
        <topology evidence="1">Multi-pass membrane protein</topology>
    </subcellularLocation>
</comment>
<protein>
    <recommendedName>
        <fullName evidence="8">DUF4870 domain-containing protein</fullName>
    </recommendedName>
</protein>
<proteinExistence type="predicted"/>
<evidence type="ECO:0000256" key="3">
    <source>
        <dbReference type="ARBA" id="ARBA00022989"/>
    </source>
</evidence>
<reference evidence="6 7" key="1">
    <citation type="submission" date="2019-07" db="EMBL/GenBank/DDBJ databases">
        <title>R&amp;d 2014.</title>
        <authorList>
            <person name="Klenk H.-P."/>
        </authorList>
    </citation>
    <scope>NUCLEOTIDE SEQUENCE [LARGE SCALE GENOMIC DNA]</scope>
    <source>
        <strain evidence="6 7">DSM 43868</strain>
    </source>
</reference>
<dbReference type="Proteomes" id="UP000319825">
    <property type="component" value="Unassembled WGS sequence"/>
</dbReference>
<evidence type="ECO:0000313" key="6">
    <source>
        <dbReference type="EMBL" id="TWH66041.1"/>
    </source>
</evidence>
<name>A0A562I4V6_MICOL</name>
<accession>A0A562I4V6</accession>
<dbReference type="AlphaFoldDB" id="A0A562I4V6"/>
<gene>
    <name evidence="6" type="ORF">JD77_00985</name>
</gene>
<keyword evidence="3 5" id="KW-1133">Transmembrane helix</keyword>